<comment type="subcellular location">
    <subcellularLocation>
        <location evidence="1">Membrane</location>
        <topology evidence="1">Multi-pass membrane protein</topology>
    </subcellularLocation>
</comment>
<dbReference type="PROSITE" id="PS50207">
    <property type="entry name" value="CASPASE_P10"/>
    <property type="match status" value="1"/>
</dbReference>
<keyword evidence="3 6" id="KW-1133">Transmembrane helix</keyword>
<organism evidence="8 9">
    <name type="scientific">Heterodera schachtii</name>
    <name type="common">Sugarbeet cyst nematode worm</name>
    <name type="synonym">Tylenchus schachtii</name>
    <dbReference type="NCBI Taxonomy" id="97005"/>
    <lineage>
        <taxon>Eukaryota</taxon>
        <taxon>Metazoa</taxon>
        <taxon>Ecdysozoa</taxon>
        <taxon>Nematoda</taxon>
        <taxon>Chromadorea</taxon>
        <taxon>Rhabditida</taxon>
        <taxon>Tylenchina</taxon>
        <taxon>Tylenchomorpha</taxon>
        <taxon>Tylenchoidea</taxon>
        <taxon>Heteroderidae</taxon>
        <taxon>Heteroderinae</taxon>
        <taxon>Heterodera</taxon>
    </lineage>
</organism>
<feature type="compositionally biased region" description="Polar residues" evidence="5">
    <location>
        <begin position="481"/>
        <end position="490"/>
    </location>
</feature>
<dbReference type="CDD" id="cd03127">
    <property type="entry name" value="tetraspanin_LEL"/>
    <property type="match status" value="1"/>
</dbReference>
<dbReference type="EMBL" id="JBICCN010000410">
    <property type="protein sequence ID" value="KAL3070347.1"/>
    <property type="molecule type" value="Genomic_DNA"/>
</dbReference>
<reference evidence="8 9" key="1">
    <citation type="submission" date="2024-10" db="EMBL/GenBank/DDBJ databases">
        <authorList>
            <person name="Kim D."/>
        </authorList>
    </citation>
    <scope>NUCLEOTIDE SEQUENCE [LARGE SCALE GENOMIC DNA]</scope>
    <source>
        <strain evidence="8">Taebaek</strain>
    </source>
</reference>
<dbReference type="Pfam" id="PF00335">
    <property type="entry name" value="Tetraspanin"/>
    <property type="match status" value="2"/>
</dbReference>
<dbReference type="Proteomes" id="UP001620645">
    <property type="component" value="Unassembled WGS sequence"/>
</dbReference>
<keyword evidence="9" id="KW-1185">Reference proteome</keyword>
<dbReference type="InterPro" id="IPR029030">
    <property type="entry name" value="Caspase-like_dom_sf"/>
</dbReference>
<dbReference type="Gene3D" id="1.10.1450.10">
    <property type="entry name" value="Tetraspanin"/>
    <property type="match status" value="1"/>
</dbReference>
<comment type="caution">
    <text evidence="8">The sequence shown here is derived from an EMBL/GenBank/DDBJ whole genome shotgun (WGS) entry which is preliminary data.</text>
</comment>
<dbReference type="InterPro" id="IPR018499">
    <property type="entry name" value="Tetraspanin/Peripherin"/>
</dbReference>
<evidence type="ECO:0000259" key="7">
    <source>
        <dbReference type="PROSITE" id="PS50207"/>
    </source>
</evidence>
<protein>
    <recommendedName>
        <fullName evidence="7">Caspase family p10 domain-containing protein</fullName>
    </recommendedName>
</protein>
<accession>A0ABD2HUT6</accession>
<dbReference type="InterPro" id="IPR002138">
    <property type="entry name" value="Pept_C14_p10"/>
</dbReference>
<feature type="domain" description="Caspase family p10" evidence="7">
    <location>
        <begin position="1"/>
        <end position="70"/>
    </location>
</feature>
<evidence type="ECO:0000313" key="9">
    <source>
        <dbReference type="Proteomes" id="UP001620645"/>
    </source>
</evidence>
<dbReference type="SUPFAM" id="SSF48652">
    <property type="entry name" value="Tetraspanin"/>
    <property type="match status" value="1"/>
</dbReference>
<evidence type="ECO:0000256" key="2">
    <source>
        <dbReference type="ARBA" id="ARBA00022692"/>
    </source>
</evidence>
<dbReference type="SUPFAM" id="SSF52129">
    <property type="entry name" value="Caspase-like"/>
    <property type="match status" value="1"/>
</dbReference>
<evidence type="ECO:0000256" key="1">
    <source>
        <dbReference type="ARBA" id="ARBA00004141"/>
    </source>
</evidence>
<gene>
    <name evidence="8" type="ORF">niasHS_015586</name>
</gene>
<proteinExistence type="predicted"/>
<feature type="transmembrane region" description="Helical" evidence="6">
    <location>
        <begin position="109"/>
        <end position="132"/>
    </location>
</feature>
<feature type="transmembrane region" description="Helical" evidence="6">
    <location>
        <begin position="325"/>
        <end position="350"/>
    </location>
</feature>
<dbReference type="Gene3D" id="3.30.70.1470">
    <property type="entry name" value="Caspase-like"/>
    <property type="match status" value="1"/>
</dbReference>
<dbReference type="PANTHER" id="PTHR19282:SF252">
    <property type="entry name" value="TETRASPANIN"/>
    <property type="match status" value="1"/>
</dbReference>
<evidence type="ECO:0000256" key="6">
    <source>
        <dbReference type="SAM" id="Phobius"/>
    </source>
</evidence>
<evidence type="ECO:0000256" key="5">
    <source>
        <dbReference type="SAM" id="MobiDB-lite"/>
    </source>
</evidence>
<dbReference type="Pfam" id="PF00656">
    <property type="entry name" value="Peptidase_C14"/>
    <property type="match status" value="1"/>
</dbReference>
<dbReference type="InterPro" id="IPR011600">
    <property type="entry name" value="Pept_C14_caspase"/>
</dbReference>
<dbReference type="AlphaFoldDB" id="A0ABD2HUT6"/>
<evidence type="ECO:0000256" key="3">
    <source>
        <dbReference type="ARBA" id="ARBA00022989"/>
    </source>
</evidence>
<evidence type="ECO:0000313" key="8">
    <source>
        <dbReference type="EMBL" id="KAL3070347.1"/>
    </source>
</evidence>
<keyword evidence="2 6" id="KW-0812">Transmembrane</keyword>
<feature type="transmembrane region" description="Helical" evidence="6">
    <location>
        <begin position="162"/>
        <end position="189"/>
    </location>
</feature>
<feature type="transmembrane region" description="Helical" evidence="6">
    <location>
        <begin position="223"/>
        <end position="246"/>
    </location>
</feature>
<keyword evidence="4 6" id="KW-0472">Membrane</keyword>
<sequence length="496" mass="55058">MKTNFLIAHATFAHFVSWRHHKYGTYFVQSLVEVLSKRACQEDILNMMTRVNDLVGKLCAGPPDHQTQTPVVELMTSSAAASDDYRRMFFEMNGESSSSTSNYRLWSKYTIYAVNIIFMVVGTLVLSTGAWLRTDSRFRDFLSERYRQAVHEAFWEAPTLYAFSYIMILLGAALLLLAMFGCCGVTATAQKRTKRQRRGGGQSGDNNGWEAPVAVVHTSPPLLWLYTVGAGVLLMFTIGCGCYILYTKDGIDVELSDALNYMVQHYYQGPGIVQETLDRLQQAFRCCGNAGCSDFRAFRQDPPRTCDLRCDGCHYRIWLALRIGFSVALAIFGIVILAQMAAISVSLILLCTTEEDDYDIDFDNGYGYGWTTVAQRQPPPHHYHQNHYYHGANAIGHAGGGGGAVVTAMRSLGHATANAPNYQYGAGGHRPSTSSAEIVGNMYDAVGGGGTHAPSRQQWHHSGGGRVPHQRPWDGQRHHFLSNNKNNAPPSSFHYY</sequence>
<feature type="region of interest" description="Disordered" evidence="5">
    <location>
        <begin position="446"/>
        <end position="496"/>
    </location>
</feature>
<evidence type="ECO:0000256" key="4">
    <source>
        <dbReference type="ARBA" id="ARBA00023136"/>
    </source>
</evidence>
<dbReference type="GO" id="GO:0016020">
    <property type="term" value="C:membrane"/>
    <property type="evidence" value="ECO:0007669"/>
    <property type="project" value="UniProtKB-SubCell"/>
</dbReference>
<dbReference type="PANTHER" id="PTHR19282">
    <property type="entry name" value="TETRASPANIN"/>
    <property type="match status" value="1"/>
</dbReference>
<dbReference type="PRINTS" id="PR00259">
    <property type="entry name" value="TMFOUR"/>
</dbReference>
<name>A0ABD2HUT6_HETSC</name>
<dbReference type="InterPro" id="IPR008952">
    <property type="entry name" value="Tetraspanin_EC2_sf"/>
</dbReference>